<reference evidence="7 8" key="1">
    <citation type="submission" date="2020-04" db="EMBL/GenBank/DDBJ databases">
        <authorList>
            <person name="Hitch T.C.A."/>
            <person name="Wylensek D."/>
            <person name="Clavel T."/>
        </authorList>
    </citation>
    <scope>NUCLEOTIDE SEQUENCE [LARGE SCALE GENOMIC DNA]</scope>
    <source>
        <strain evidence="7 8">Oil-RF-744-FAT-WT-6-1</strain>
    </source>
</reference>
<evidence type="ECO:0000256" key="1">
    <source>
        <dbReference type="ARBA" id="ARBA00022818"/>
    </source>
</evidence>
<dbReference type="GO" id="GO:0120525">
    <property type="term" value="F:choline trimethylamine lyase activity"/>
    <property type="evidence" value="ECO:0007669"/>
    <property type="project" value="UniProtKB-EC"/>
</dbReference>
<feature type="active site" description="Cysteine radical intermediate" evidence="3">
    <location>
        <position position="497"/>
    </location>
</feature>
<dbReference type="UniPathway" id="UPA01069"/>
<feature type="active site" description="Proton acceptor" evidence="3">
    <location>
        <position position="499"/>
    </location>
</feature>
<dbReference type="EC" id="4.3.99.4" evidence="3"/>
<comment type="pathway">
    <text evidence="3">Amine and polyamine metabolism; choline degradation.</text>
</comment>
<dbReference type="Gene3D" id="3.20.70.20">
    <property type="match status" value="1"/>
</dbReference>
<dbReference type="InterPro" id="IPR030897">
    <property type="entry name" value="Choline_CutC"/>
</dbReference>
<dbReference type="InterPro" id="IPR051215">
    <property type="entry name" value="GRE"/>
</dbReference>
<keyword evidence="2 3" id="KW-0456">Lyase</keyword>
<dbReference type="Pfam" id="PF02901">
    <property type="entry name" value="PFL-like"/>
    <property type="match status" value="1"/>
</dbReference>
<dbReference type="AlphaFoldDB" id="A0A848C1G5"/>
<dbReference type="InterPro" id="IPR001150">
    <property type="entry name" value="Gly_radical"/>
</dbReference>
<dbReference type="InterPro" id="IPR019777">
    <property type="entry name" value="Form_AcTrfase_GR_CS"/>
</dbReference>
<name>A0A848C1G5_9FIRM</name>
<evidence type="ECO:0000313" key="7">
    <source>
        <dbReference type="EMBL" id="NME28403.1"/>
    </source>
</evidence>
<keyword evidence="1 3" id="KW-0556">Organic radical</keyword>
<dbReference type="GO" id="GO:0005829">
    <property type="term" value="C:cytosol"/>
    <property type="evidence" value="ECO:0007669"/>
    <property type="project" value="TreeGrafter"/>
</dbReference>
<feature type="domain" description="PFL" evidence="6">
    <location>
        <begin position="68"/>
        <end position="726"/>
    </location>
</feature>
<evidence type="ECO:0000256" key="3">
    <source>
        <dbReference type="HAMAP-Rule" id="MF_02058"/>
    </source>
</evidence>
<proteinExistence type="inferred from homology"/>
<sequence length="854" mass="95695">MDEKEFSSKFAQATAHLSPEEKKAVMKLFAGISAQLSGGKTSVAVTAPATQTFHNAVDDDEEITGLTPRLERLKAAYLKVKPSVSVQRAVVTTEVYRNNAGLPLKMLRALAFKKACETAPLLIQPDELIIGHPCGRPRAGSVSPEIAWRWIRDELDTMSTRPQDPFQISEEDKRTLREKVFPFWEGRSLDEICQKQYEDAGVWSFSGESFVSDLSYHQVNGGGDTCPGYDVILVKKGVNGVRQEAVEKLKTLNMDRPKDIDKIYFYKAEIMVCDGVLAYAKRLSDYAKQLGDQESNPQRRQELYQLSDIMAHVPANPPRTFHEGLQSVWTMESLFNIAENQTGISLGRLDQYLYPVYKADREAGRITKKEAFELLCCFIIKCSEVMWLSSEAAAKYFAGYQPFVNCTIGGQKRTGGDACNNLTYLIMDAVRFIKMYQPSLACRIHNQSPQKYMKKIVDVVRAGMGFPACHFDDTHIKMMLAKGFSLEDARDYCLMGCVEPQKSGRIYQWTSTGYTQWPIAIEFVFNHGVMRWHGTKQGLDLGDLSQFKTYEDFDKAVKKQIQHIIRLSAIGTVISQRVHRDYAPKPFMSSLVEGCMEKGLDVTEGGAMVNSGPGLIFSGLSTYADSMAAIKKLVYDDKKYTLEQFKEALDANFEGFDQLRTDCMNAPKFGNDDNYVDSIAADIVNWTEDEHNKFDMLYAKFSHGTLSISNNTPIGELTGATPNGRLAWTPLSDGISPTQGADKLGPTAIIKSVSKMNCDAMTIGMVHNFKLLKGILETPEGENGLITLLRTASILGNGQMQFSYVDNEVLKKAQKEPDKYRDLIIRVAGYSAYFVELCKEVQDEIISRTMLDHF</sequence>
<feature type="modified residue" description="Glycine radical" evidence="3 4">
    <location>
        <position position="829"/>
    </location>
</feature>
<dbReference type="CDD" id="cd01677">
    <property type="entry name" value="PFL2_DhaB_BssA"/>
    <property type="match status" value="1"/>
</dbReference>
<comment type="caution">
    <text evidence="7">The sequence shown here is derived from an EMBL/GenBank/DDBJ whole genome shotgun (WGS) entry which is preliminary data.</text>
</comment>
<dbReference type="GO" id="GO:0042426">
    <property type="term" value="P:choline catabolic process"/>
    <property type="evidence" value="ECO:0007669"/>
    <property type="project" value="UniProtKB-UniRule"/>
</dbReference>
<gene>
    <name evidence="3 7" type="primary">cutC</name>
    <name evidence="7" type="ORF">HF872_07170</name>
</gene>
<dbReference type="HAMAP" id="MF_02058">
    <property type="entry name" value="Choline_CutC"/>
    <property type="match status" value="1"/>
</dbReference>
<dbReference type="PROSITE" id="PS51554">
    <property type="entry name" value="PFL"/>
    <property type="match status" value="1"/>
</dbReference>
<dbReference type="EMBL" id="JABAFG010000010">
    <property type="protein sequence ID" value="NME28403.1"/>
    <property type="molecule type" value="Genomic_DNA"/>
</dbReference>
<comment type="PTM">
    <text evidence="3">Requires the activating protein CutD to generate the key active site glycyl radical on Gly-829 that is involved in catalysis.</text>
</comment>
<dbReference type="PROSITE" id="PS00850">
    <property type="entry name" value="GLY_RADICAL_1"/>
    <property type="match status" value="1"/>
</dbReference>
<evidence type="ECO:0000256" key="2">
    <source>
        <dbReference type="ARBA" id="ARBA00023239"/>
    </source>
</evidence>
<protein>
    <recommendedName>
        <fullName evidence="3">Choline trimethylamine-lyase</fullName>
        <shortName evidence="3">Choline TMA-lyase</shortName>
        <ecNumber evidence="3">4.3.99.4</ecNumber>
    </recommendedName>
    <alternativeName>
        <fullName evidence="3">Choline utilization protein C</fullName>
    </alternativeName>
</protein>
<comment type="function">
    <text evidence="3">Glycine radical enzyme that catalyzes the cleavage of a C-N bond in choline, producing trimethylamine (TMA) and acetaldehyde.</text>
</comment>
<dbReference type="Proteomes" id="UP000591071">
    <property type="component" value="Unassembled WGS sequence"/>
</dbReference>
<evidence type="ECO:0000259" key="5">
    <source>
        <dbReference type="PROSITE" id="PS51149"/>
    </source>
</evidence>
<comment type="similarity">
    <text evidence="3">Belongs to the glycyl radical enzyme (GRE) family. CutC subfamily.</text>
</comment>
<dbReference type="SUPFAM" id="SSF51998">
    <property type="entry name" value="PFL-like glycyl radical enzymes"/>
    <property type="match status" value="1"/>
</dbReference>
<dbReference type="Pfam" id="PF01228">
    <property type="entry name" value="Gly_radical"/>
    <property type="match status" value="1"/>
</dbReference>
<dbReference type="PANTHER" id="PTHR43641">
    <property type="entry name" value="FORMATE ACETYLTRANSFERASE 3-RELATED"/>
    <property type="match status" value="1"/>
</dbReference>
<evidence type="ECO:0000259" key="6">
    <source>
        <dbReference type="PROSITE" id="PS51554"/>
    </source>
</evidence>
<feature type="domain" description="Glycine radical" evidence="5">
    <location>
        <begin position="733"/>
        <end position="854"/>
    </location>
</feature>
<dbReference type="PROSITE" id="PS51149">
    <property type="entry name" value="GLY_RADICAL_2"/>
    <property type="match status" value="1"/>
</dbReference>
<accession>A0A848C1G5</accession>
<evidence type="ECO:0000313" key="8">
    <source>
        <dbReference type="Proteomes" id="UP000591071"/>
    </source>
</evidence>
<comment type="catalytic activity">
    <reaction evidence="3">
        <text>choline = trimethylamine + acetaldehyde</text>
        <dbReference type="Rhea" id="RHEA:35095"/>
        <dbReference type="ChEBI" id="CHEBI:15343"/>
        <dbReference type="ChEBI" id="CHEBI:15354"/>
        <dbReference type="ChEBI" id="CHEBI:58389"/>
        <dbReference type="EC" id="4.3.99.4"/>
    </reaction>
</comment>
<dbReference type="RefSeq" id="WP_059076807.1">
    <property type="nucleotide sequence ID" value="NZ_JABAFG010000010.1"/>
</dbReference>
<evidence type="ECO:0000256" key="4">
    <source>
        <dbReference type="PROSITE-ProRule" id="PRU00493"/>
    </source>
</evidence>
<dbReference type="NCBIfam" id="TIGR04394">
    <property type="entry name" value="choline_CutC"/>
    <property type="match status" value="1"/>
</dbReference>
<dbReference type="InterPro" id="IPR004184">
    <property type="entry name" value="PFL_dom"/>
</dbReference>
<dbReference type="PANTHER" id="PTHR43641:SF2">
    <property type="entry name" value="DEHYDRATASE YBIW-RELATED"/>
    <property type="match status" value="1"/>
</dbReference>
<organism evidence="7 8">
    <name type="scientific">Megasphaera hexanoica</name>
    <dbReference type="NCBI Taxonomy" id="1675036"/>
    <lineage>
        <taxon>Bacteria</taxon>
        <taxon>Bacillati</taxon>
        <taxon>Bacillota</taxon>
        <taxon>Negativicutes</taxon>
        <taxon>Veillonellales</taxon>
        <taxon>Veillonellaceae</taxon>
        <taxon>Megasphaera</taxon>
    </lineage>
</organism>